<dbReference type="InterPro" id="IPR025699">
    <property type="entry name" value="ABC2_memb-like"/>
</dbReference>
<keyword evidence="1" id="KW-0812">Transmembrane</keyword>
<dbReference type="EMBL" id="JAGXBM010000009">
    <property type="protein sequence ID" value="MBS3697342.1"/>
    <property type="molecule type" value="Genomic_DNA"/>
</dbReference>
<feature type="transmembrane region" description="Helical" evidence="1">
    <location>
        <begin position="124"/>
        <end position="144"/>
    </location>
</feature>
<dbReference type="RefSeq" id="WP_078358543.1">
    <property type="nucleotide sequence ID" value="NZ_JAAQPD010000027.1"/>
</dbReference>
<feature type="transmembrane region" description="Helical" evidence="1">
    <location>
        <begin position="156"/>
        <end position="182"/>
    </location>
</feature>
<evidence type="ECO:0000313" key="3">
    <source>
        <dbReference type="Proteomes" id="UP000681586"/>
    </source>
</evidence>
<dbReference type="Proteomes" id="UP000681586">
    <property type="component" value="Unassembled WGS sequence"/>
</dbReference>
<organism evidence="2 3">
    <name type="scientific">Mammaliicoccus fleurettii</name>
    <dbReference type="NCBI Taxonomy" id="150056"/>
    <lineage>
        <taxon>Bacteria</taxon>
        <taxon>Bacillati</taxon>
        <taxon>Bacillota</taxon>
        <taxon>Bacilli</taxon>
        <taxon>Bacillales</taxon>
        <taxon>Staphylococcaceae</taxon>
        <taxon>Mammaliicoccus</taxon>
    </lineage>
</organism>
<dbReference type="NCBIfam" id="NF047560">
    <property type="entry name" value="PSM_export_PmtB"/>
    <property type="match status" value="1"/>
</dbReference>
<keyword evidence="1" id="KW-0472">Membrane</keyword>
<evidence type="ECO:0000313" key="2">
    <source>
        <dbReference type="EMBL" id="MBS3697342.1"/>
    </source>
</evidence>
<keyword evidence="1" id="KW-1133">Transmembrane helix</keyword>
<keyword evidence="3" id="KW-1185">Reference proteome</keyword>
<feature type="transmembrane region" description="Helical" evidence="1">
    <location>
        <begin position="40"/>
        <end position="63"/>
    </location>
</feature>
<dbReference type="GeneID" id="86197963"/>
<protein>
    <submittedName>
        <fullName evidence="2">ABC-2 transporter permease</fullName>
    </submittedName>
</protein>
<evidence type="ECO:0000256" key="1">
    <source>
        <dbReference type="SAM" id="Phobius"/>
    </source>
</evidence>
<feature type="transmembrane region" description="Helical" evidence="1">
    <location>
        <begin position="194"/>
        <end position="211"/>
    </location>
</feature>
<reference evidence="2 3" key="1">
    <citation type="submission" date="2021-05" db="EMBL/GenBank/DDBJ databases">
        <title>Staphylococcus fleurettii isolated from lake water in First Nation community in Manitoba, Canada.</title>
        <authorList>
            <person name="Bashar S."/>
            <person name="Murdock A."/>
            <person name="Patidar R."/>
            <person name="Golding G."/>
            <person name="Farenhorst A."/>
            <person name="Kumar A."/>
        </authorList>
    </citation>
    <scope>NUCLEOTIDE SEQUENCE [LARGE SCALE GENOMIC DNA]</scope>
    <source>
        <strain evidence="2 3">SF002</strain>
    </source>
</reference>
<feature type="transmembrane region" description="Helical" evidence="1">
    <location>
        <begin position="84"/>
        <end position="112"/>
    </location>
</feature>
<feature type="transmembrane region" description="Helical" evidence="1">
    <location>
        <begin position="12"/>
        <end position="34"/>
    </location>
</feature>
<gene>
    <name evidence="2" type="ORF">JJQ58_07665</name>
</gene>
<name>A0ABS5MQ54_9STAP</name>
<proteinExistence type="predicted"/>
<accession>A0ABS5MQ54</accession>
<sequence length="221" mass="25132">MKAILYRNLVLLKPYLFILLGITLMSPLLIVIPIQNFFKIAILGVLVITIHIVFLVWSYYLYLRISKNHSELTFLSLPVKQSTVINAHYFTAIILILLTLVTLAILSATALLFKGSGMEVTIDFTSVFMNISANLLTVSLILPLAEYKRLLKIPLIFWIIIVGAIIPNMIQYIDNLIGVFYIHTEVFSQYDMEIYLGCSIILFVITYILAINKARKNTITI</sequence>
<dbReference type="Pfam" id="PF13346">
    <property type="entry name" value="ABC2_membrane_5"/>
    <property type="match status" value="1"/>
</dbReference>
<comment type="caution">
    <text evidence="2">The sequence shown here is derived from an EMBL/GenBank/DDBJ whole genome shotgun (WGS) entry which is preliminary data.</text>
</comment>